<proteinExistence type="predicted"/>
<dbReference type="PROSITE" id="PS51257">
    <property type="entry name" value="PROKAR_LIPOPROTEIN"/>
    <property type="match status" value="1"/>
</dbReference>
<dbReference type="Proteomes" id="UP000254601">
    <property type="component" value="Unassembled WGS sequence"/>
</dbReference>
<dbReference type="AlphaFoldDB" id="A0A380MQQ3"/>
<evidence type="ECO:0000313" key="3">
    <source>
        <dbReference type="EMBL" id="SUO94930.1"/>
    </source>
</evidence>
<organism evidence="3 4">
    <name type="scientific">Suttonella ornithocola</name>
    <dbReference type="NCBI Taxonomy" id="279832"/>
    <lineage>
        <taxon>Bacteria</taxon>
        <taxon>Pseudomonadati</taxon>
        <taxon>Pseudomonadota</taxon>
        <taxon>Gammaproteobacteria</taxon>
        <taxon>Cardiobacteriales</taxon>
        <taxon>Cardiobacteriaceae</taxon>
        <taxon>Suttonella</taxon>
    </lineage>
</organism>
<evidence type="ECO:0000256" key="2">
    <source>
        <dbReference type="SAM" id="SignalP"/>
    </source>
</evidence>
<keyword evidence="4" id="KW-1185">Reference proteome</keyword>
<gene>
    <name evidence="3" type="ORF">NCTC13337_00999</name>
</gene>
<sequence length="89" mass="9544">MDRKQMVIKTGISLLCLAVLTACGGGGGSNFTKPESKFPGKEVRQDDKDKNKTPTKDDTDGKEVGITVEKDGTLSALNIPPSQVPFMNF</sequence>
<feature type="compositionally biased region" description="Basic and acidic residues" evidence="1">
    <location>
        <begin position="34"/>
        <end position="63"/>
    </location>
</feature>
<accession>A0A380MQQ3</accession>
<feature type="region of interest" description="Disordered" evidence="1">
    <location>
        <begin position="27"/>
        <end position="63"/>
    </location>
</feature>
<evidence type="ECO:0000256" key="1">
    <source>
        <dbReference type="SAM" id="MobiDB-lite"/>
    </source>
</evidence>
<dbReference type="EMBL" id="UHIC01000001">
    <property type="protein sequence ID" value="SUO94930.1"/>
    <property type="molecule type" value="Genomic_DNA"/>
</dbReference>
<keyword evidence="2" id="KW-0732">Signal</keyword>
<name>A0A380MQQ3_9GAMM</name>
<protein>
    <submittedName>
        <fullName evidence="3">Uncharacterized protein</fullName>
    </submittedName>
</protein>
<evidence type="ECO:0000313" key="4">
    <source>
        <dbReference type="Proteomes" id="UP000254601"/>
    </source>
</evidence>
<reference evidence="3 4" key="1">
    <citation type="submission" date="2018-06" db="EMBL/GenBank/DDBJ databases">
        <authorList>
            <consortium name="Pathogen Informatics"/>
            <person name="Doyle S."/>
        </authorList>
    </citation>
    <scope>NUCLEOTIDE SEQUENCE [LARGE SCALE GENOMIC DNA]</scope>
    <source>
        <strain evidence="3 4">NCTC13337</strain>
    </source>
</reference>
<dbReference type="RefSeq" id="WP_072576234.1">
    <property type="nucleotide sequence ID" value="NZ_LWHB01000058.1"/>
</dbReference>
<feature type="chain" id="PRO_5016920806" evidence="2">
    <location>
        <begin position="25"/>
        <end position="89"/>
    </location>
</feature>
<feature type="signal peptide" evidence="2">
    <location>
        <begin position="1"/>
        <end position="24"/>
    </location>
</feature>